<proteinExistence type="predicted"/>
<comment type="caution">
    <text evidence="1">The sequence shown here is derived from an EMBL/GenBank/DDBJ whole genome shotgun (WGS) entry which is preliminary data.</text>
</comment>
<sequence>MANDKCTTPTRNSKIKVEENGRVAVFTNEENSKFKVIEIDGCLITAGVRADYMVSKGKSVSVIVELKGKDISHACDQLFATVEHDAVKEIINPQVGFLIICRRFPRFDTFVAKAKTRSARQYKAGFHVICNKGEFDIDRVAAIDGPY</sequence>
<accession>A0ABV7SWC0</accession>
<organism evidence="1 2">
    <name type="scientific">Sphingomonas hylomeconis</name>
    <dbReference type="NCBI Taxonomy" id="1395958"/>
    <lineage>
        <taxon>Bacteria</taxon>
        <taxon>Pseudomonadati</taxon>
        <taxon>Pseudomonadota</taxon>
        <taxon>Alphaproteobacteria</taxon>
        <taxon>Sphingomonadales</taxon>
        <taxon>Sphingomonadaceae</taxon>
        <taxon>Sphingomonas</taxon>
    </lineage>
</organism>
<dbReference type="Proteomes" id="UP001595713">
    <property type="component" value="Unassembled WGS sequence"/>
</dbReference>
<name>A0ABV7SWC0_9SPHN</name>
<reference evidence="2" key="1">
    <citation type="journal article" date="2019" name="Int. J. Syst. Evol. Microbiol.">
        <title>The Global Catalogue of Microorganisms (GCM) 10K type strain sequencing project: providing services to taxonomists for standard genome sequencing and annotation.</title>
        <authorList>
            <consortium name="The Broad Institute Genomics Platform"/>
            <consortium name="The Broad Institute Genome Sequencing Center for Infectious Disease"/>
            <person name="Wu L."/>
            <person name="Ma J."/>
        </authorList>
    </citation>
    <scope>NUCLEOTIDE SEQUENCE [LARGE SCALE GENOMIC DNA]</scope>
    <source>
        <strain evidence="2">KCTC 42739</strain>
    </source>
</reference>
<gene>
    <name evidence="1" type="ORF">ACFONA_10595</name>
</gene>
<dbReference type="EMBL" id="JBHRXP010000004">
    <property type="protein sequence ID" value="MFC3580611.1"/>
    <property type="molecule type" value="Genomic_DNA"/>
</dbReference>
<keyword evidence="2" id="KW-1185">Reference proteome</keyword>
<evidence type="ECO:0000313" key="2">
    <source>
        <dbReference type="Proteomes" id="UP001595713"/>
    </source>
</evidence>
<evidence type="ECO:0000313" key="1">
    <source>
        <dbReference type="EMBL" id="MFC3580611.1"/>
    </source>
</evidence>
<dbReference type="RefSeq" id="WP_261294813.1">
    <property type="nucleotide sequence ID" value="NZ_JANQBK010000010.1"/>
</dbReference>
<protein>
    <submittedName>
        <fullName evidence="1">Uncharacterized protein</fullName>
    </submittedName>
</protein>